<keyword evidence="3" id="KW-0808">Transferase</keyword>
<evidence type="ECO:0000259" key="2">
    <source>
        <dbReference type="Pfam" id="PF13439"/>
    </source>
</evidence>
<gene>
    <name evidence="3" type="ORF">F8C67_00960</name>
</gene>
<dbReference type="Pfam" id="PF13439">
    <property type="entry name" value="Glyco_transf_4"/>
    <property type="match status" value="1"/>
</dbReference>
<accession>A0A6N6RJ07</accession>
<keyword evidence="4" id="KW-1185">Reference proteome</keyword>
<dbReference type="CDD" id="cd03811">
    <property type="entry name" value="GT4_GT28_WabH-like"/>
    <property type="match status" value="1"/>
</dbReference>
<dbReference type="Proteomes" id="UP000468650">
    <property type="component" value="Unassembled WGS sequence"/>
</dbReference>
<feature type="domain" description="Glycosyl transferase family 1" evidence="1">
    <location>
        <begin position="190"/>
        <end position="330"/>
    </location>
</feature>
<dbReference type="SUPFAM" id="SSF53756">
    <property type="entry name" value="UDP-Glycosyltransferase/glycogen phosphorylase"/>
    <property type="match status" value="1"/>
</dbReference>
<dbReference type="GO" id="GO:0016757">
    <property type="term" value="F:glycosyltransferase activity"/>
    <property type="evidence" value="ECO:0007669"/>
    <property type="project" value="InterPro"/>
</dbReference>
<dbReference type="Gene3D" id="3.40.50.2000">
    <property type="entry name" value="Glycogen Phosphorylase B"/>
    <property type="match status" value="2"/>
</dbReference>
<evidence type="ECO:0000259" key="1">
    <source>
        <dbReference type="Pfam" id="PF00534"/>
    </source>
</evidence>
<dbReference type="PANTHER" id="PTHR12526">
    <property type="entry name" value="GLYCOSYLTRANSFERASE"/>
    <property type="match status" value="1"/>
</dbReference>
<dbReference type="RefSeq" id="WP_151665914.1">
    <property type="nucleotide sequence ID" value="NZ_WBVO01000001.1"/>
</dbReference>
<dbReference type="Pfam" id="PF00534">
    <property type="entry name" value="Glycos_transf_1"/>
    <property type="match status" value="1"/>
</dbReference>
<dbReference type="InterPro" id="IPR001296">
    <property type="entry name" value="Glyco_trans_1"/>
</dbReference>
<evidence type="ECO:0000313" key="3">
    <source>
        <dbReference type="EMBL" id="KAB2814333.1"/>
    </source>
</evidence>
<dbReference type="EMBL" id="WBVO01000001">
    <property type="protein sequence ID" value="KAB2814333.1"/>
    <property type="molecule type" value="Genomic_DNA"/>
</dbReference>
<comment type="caution">
    <text evidence="3">The sequence shown here is derived from an EMBL/GenBank/DDBJ whole genome shotgun (WGS) entry which is preliminary data.</text>
</comment>
<organism evidence="3 4">
    <name type="scientific">Phaeocystidibacter luteus</name>
    <dbReference type="NCBI Taxonomy" id="911197"/>
    <lineage>
        <taxon>Bacteria</taxon>
        <taxon>Pseudomonadati</taxon>
        <taxon>Bacteroidota</taxon>
        <taxon>Flavobacteriia</taxon>
        <taxon>Flavobacteriales</taxon>
        <taxon>Phaeocystidibacteraceae</taxon>
        <taxon>Phaeocystidibacter</taxon>
    </lineage>
</organism>
<feature type="domain" description="Glycosyltransferase subfamily 4-like N-terminal" evidence="2">
    <location>
        <begin position="13"/>
        <end position="173"/>
    </location>
</feature>
<dbReference type="AlphaFoldDB" id="A0A6N6RJ07"/>
<dbReference type="InterPro" id="IPR028098">
    <property type="entry name" value="Glyco_trans_4-like_N"/>
</dbReference>
<evidence type="ECO:0000313" key="4">
    <source>
        <dbReference type="Proteomes" id="UP000468650"/>
    </source>
</evidence>
<proteinExistence type="predicted"/>
<dbReference type="OrthoDB" id="798298at2"/>
<protein>
    <submittedName>
        <fullName evidence="3">Glycosyltransferase</fullName>
    </submittedName>
</protein>
<sequence length="361" mass="40260">MRKFLFVLPSDDMGGAEGVQQSLAKHLIKEGHDVRVLILTRARTNAWSSFGERISYLNTGSVYVGLLLLLTYRFGGTFDLVFSSQVYVNGALGLLRKLGVLKTKYLILRESTSVFLRYPKGLKRMSFTTFYKLGYRNSDLVIHQSKRMLTQLKDSLPELSNLNHQVIPNPIDLVEVRELADHPADLPNFQFILGVGRLIHAKGYDIAIKAFATLTKTHPDLHYVILGDGNLKEELMELGESLGIAERLHFLGHVANPFPYMKAARLCVMSSRIEGYPNVLLQMLALNPHVMSTNCAGGVDELPLHGVAPTDDVDGLLNQMNQALLGPPLNAEEVERELQSRGPGKFMEQIMEYLTVSPEGK</sequence>
<name>A0A6N6RJ07_9FLAO</name>
<reference evidence="3 4" key="1">
    <citation type="submission" date="2019-09" db="EMBL/GenBank/DDBJ databases">
        <title>Genomes of family Cryomorphaceae.</title>
        <authorList>
            <person name="Bowman J.P."/>
        </authorList>
    </citation>
    <scope>NUCLEOTIDE SEQUENCE [LARGE SCALE GENOMIC DNA]</scope>
    <source>
        <strain evidence="3 4">LMG 25704</strain>
    </source>
</reference>